<dbReference type="PROSITE" id="PS50157">
    <property type="entry name" value="ZINC_FINGER_C2H2_2"/>
    <property type="match status" value="1"/>
</dbReference>
<keyword evidence="1" id="KW-0862">Zinc</keyword>
<accession>A0ABD3XYJ6</accession>
<reference evidence="4 6" key="1">
    <citation type="submission" date="2024-11" db="EMBL/GenBank/DDBJ databases">
        <title>Chromosome-level genome assembly of the freshwater bivalve Anodonta woodiana.</title>
        <authorList>
            <person name="Chen X."/>
        </authorList>
    </citation>
    <scope>NUCLEOTIDE SEQUENCE [LARGE SCALE GENOMIC DNA]</scope>
    <source>
        <strain evidence="4">MN2024</strain>
        <tissue evidence="4">Gills</tissue>
    </source>
</reference>
<proteinExistence type="predicted"/>
<evidence type="ECO:0000313" key="4">
    <source>
        <dbReference type="EMBL" id="KAL3891275.1"/>
    </source>
</evidence>
<dbReference type="PROSITE" id="PS00028">
    <property type="entry name" value="ZINC_FINGER_C2H2_1"/>
    <property type="match status" value="1"/>
</dbReference>
<evidence type="ECO:0000256" key="2">
    <source>
        <dbReference type="SAM" id="MobiDB-lite"/>
    </source>
</evidence>
<gene>
    <name evidence="4" type="ORF">ACJMK2_003538</name>
    <name evidence="5" type="ORF">ACJMK2_003625</name>
</gene>
<evidence type="ECO:0000313" key="6">
    <source>
        <dbReference type="Proteomes" id="UP001634394"/>
    </source>
</evidence>
<name>A0ABD3XYJ6_SINWO</name>
<dbReference type="EMBL" id="JBJQND010000001">
    <property type="protein sequence ID" value="KAL3891363.1"/>
    <property type="molecule type" value="Genomic_DNA"/>
</dbReference>
<dbReference type="EMBL" id="JBJQND010000001">
    <property type="protein sequence ID" value="KAL3891275.1"/>
    <property type="molecule type" value="Genomic_DNA"/>
</dbReference>
<evidence type="ECO:0000259" key="3">
    <source>
        <dbReference type="PROSITE" id="PS50157"/>
    </source>
</evidence>
<keyword evidence="1" id="KW-0479">Metal-binding</keyword>
<dbReference type="AlphaFoldDB" id="A0ABD3XYJ6"/>
<organism evidence="4 6">
    <name type="scientific">Sinanodonta woodiana</name>
    <name type="common">Chinese pond mussel</name>
    <name type="synonym">Anodonta woodiana</name>
    <dbReference type="NCBI Taxonomy" id="1069815"/>
    <lineage>
        <taxon>Eukaryota</taxon>
        <taxon>Metazoa</taxon>
        <taxon>Spiralia</taxon>
        <taxon>Lophotrochozoa</taxon>
        <taxon>Mollusca</taxon>
        <taxon>Bivalvia</taxon>
        <taxon>Autobranchia</taxon>
        <taxon>Heteroconchia</taxon>
        <taxon>Palaeoheterodonta</taxon>
        <taxon>Unionida</taxon>
        <taxon>Unionoidea</taxon>
        <taxon>Unionidae</taxon>
        <taxon>Unioninae</taxon>
        <taxon>Sinanodonta</taxon>
    </lineage>
</organism>
<dbReference type="Proteomes" id="UP001634394">
    <property type="component" value="Unassembled WGS sequence"/>
</dbReference>
<dbReference type="InterPro" id="IPR013087">
    <property type="entry name" value="Znf_C2H2_type"/>
</dbReference>
<feature type="region of interest" description="Disordered" evidence="2">
    <location>
        <begin position="164"/>
        <end position="187"/>
    </location>
</feature>
<keyword evidence="1" id="KW-0863">Zinc-finger</keyword>
<evidence type="ECO:0000256" key="1">
    <source>
        <dbReference type="PROSITE-ProRule" id="PRU00042"/>
    </source>
</evidence>
<keyword evidence="6" id="KW-1185">Reference proteome</keyword>
<evidence type="ECO:0000313" key="5">
    <source>
        <dbReference type="EMBL" id="KAL3891363.1"/>
    </source>
</evidence>
<dbReference type="Pfam" id="PF00096">
    <property type="entry name" value="zf-C2H2"/>
    <property type="match status" value="1"/>
</dbReference>
<protein>
    <recommendedName>
        <fullName evidence="3">C2H2-type domain-containing protein</fullName>
    </recommendedName>
</protein>
<feature type="domain" description="C2H2-type" evidence="3">
    <location>
        <begin position="23"/>
        <end position="51"/>
    </location>
</feature>
<comment type="caution">
    <text evidence="4">The sequence shown here is derived from an EMBL/GenBank/DDBJ whole genome shotgun (WGS) entry which is preliminary data.</text>
</comment>
<dbReference type="GO" id="GO:0008270">
    <property type="term" value="F:zinc ion binding"/>
    <property type="evidence" value="ECO:0007669"/>
    <property type="project" value="UniProtKB-KW"/>
</dbReference>
<sequence>MHRDVRKYLRHWEEIHHAMFTFRLCPICRQTFKRPSDLRRHLRRLHNLDPEMTETLVSKSKTETRGNKRFIDPGFFLPPRVKDIPSGGIASSLSSTLPFSSSIIVPQSSFSKGGPASCNNTCSTTLLSDPIPFASCEGSATSCFSSTLSSVSAISVPPLTSVRENIASPNDQTPSAPERPFNTAEEPYTQKNLVIPPVPSSTDKFKAYISWIKEPLTCLATIEGENKVTKERDARRLLEQENRRLRAALYQKDWHDYSGLNVYVPRDEVVEFVKKKKDGTLRAVKRLKTGALPFTNKPPRYPAKPYTIV</sequence>